<evidence type="ECO:0000313" key="7">
    <source>
        <dbReference type="EMBL" id="GAA2232905.1"/>
    </source>
</evidence>
<gene>
    <name evidence="7" type="ORF">GCM10010430_11880</name>
</gene>
<dbReference type="SUPFAM" id="SSF53850">
    <property type="entry name" value="Periplasmic binding protein-like II"/>
    <property type="match status" value="1"/>
</dbReference>
<dbReference type="Gene3D" id="3.40.190.10">
    <property type="entry name" value="Periplasmic binding protein-like II"/>
    <property type="match status" value="2"/>
</dbReference>
<accession>A0ABN3DJS5</accession>
<protein>
    <submittedName>
        <fullName evidence="7">Glutamate ABC transporter substrate-binding protein</fullName>
    </submittedName>
</protein>
<evidence type="ECO:0000259" key="6">
    <source>
        <dbReference type="SMART" id="SM00062"/>
    </source>
</evidence>
<evidence type="ECO:0000313" key="8">
    <source>
        <dbReference type="Proteomes" id="UP001500305"/>
    </source>
</evidence>
<dbReference type="Proteomes" id="UP001500305">
    <property type="component" value="Unassembled WGS sequence"/>
</dbReference>
<sequence>MRSTVARTARLGGVAVLAAWLLGAGGAGGPGAPVRTAVQRPEAVPPQAAPASAGGCEDRTPAPSRSESGPKVQQIKQRGTLIVGVDQNSYHWGYRNPQTGRIEGFDIDLARAVAKALLGDPDKVTYRTVPTAKRMEAVKNGQVDLIARTMTITCERWQEIAFSAPYFASGQRLVVPKAAKVTSLAQGLRGSRACVADQSSSQAVLSPGGNRNPYGTAGIRVVENQLDCLVLMQLGQVDATLTDTALAAAQAAQDPTVEQAGEQIAFAHMGIAMRKEDTDLVARVNQVLVNYRADGGWRASYDHWLAGSMGADPAAYLR</sequence>
<keyword evidence="2" id="KW-0813">Transport</keyword>
<evidence type="ECO:0000256" key="5">
    <source>
        <dbReference type="SAM" id="MobiDB-lite"/>
    </source>
</evidence>
<name>A0ABN3DJS5_9ACTN</name>
<dbReference type="InterPro" id="IPR018313">
    <property type="entry name" value="SBP_3_CS"/>
</dbReference>
<evidence type="ECO:0000256" key="4">
    <source>
        <dbReference type="RuleBase" id="RU003744"/>
    </source>
</evidence>
<feature type="domain" description="Solute-binding protein family 3/N-terminal" evidence="6">
    <location>
        <begin position="80"/>
        <end position="308"/>
    </location>
</feature>
<dbReference type="PROSITE" id="PS01039">
    <property type="entry name" value="SBP_BACTERIAL_3"/>
    <property type="match status" value="1"/>
</dbReference>
<dbReference type="SMART" id="SM00062">
    <property type="entry name" value="PBPb"/>
    <property type="match status" value="1"/>
</dbReference>
<comment type="similarity">
    <text evidence="1 4">Belongs to the bacterial solute-binding protein 3 family.</text>
</comment>
<proteinExistence type="inferred from homology"/>
<dbReference type="RefSeq" id="WP_344635149.1">
    <property type="nucleotide sequence ID" value="NZ_BAAATR010000004.1"/>
</dbReference>
<keyword evidence="3" id="KW-0732">Signal</keyword>
<dbReference type="Pfam" id="PF00497">
    <property type="entry name" value="SBP_bac_3"/>
    <property type="match status" value="1"/>
</dbReference>
<dbReference type="EMBL" id="BAAATR010000004">
    <property type="protein sequence ID" value="GAA2232905.1"/>
    <property type="molecule type" value="Genomic_DNA"/>
</dbReference>
<comment type="caution">
    <text evidence="7">The sequence shown here is derived from an EMBL/GenBank/DDBJ whole genome shotgun (WGS) entry which is preliminary data.</text>
</comment>
<dbReference type="InterPro" id="IPR051455">
    <property type="entry name" value="Bact_solute-bind_prot3"/>
</dbReference>
<reference evidence="7 8" key="1">
    <citation type="journal article" date="2019" name="Int. J. Syst. Evol. Microbiol.">
        <title>The Global Catalogue of Microorganisms (GCM) 10K type strain sequencing project: providing services to taxonomists for standard genome sequencing and annotation.</title>
        <authorList>
            <consortium name="The Broad Institute Genomics Platform"/>
            <consortium name="The Broad Institute Genome Sequencing Center for Infectious Disease"/>
            <person name="Wu L."/>
            <person name="Ma J."/>
        </authorList>
    </citation>
    <scope>NUCLEOTIDE SEQUENCE [LARGE SCALE GENOMIC DNA]</scope>
    <source>
        <strain evidence="7 8">JCM 7356</strain>
    </source>
</reference>
<dbReference type="InterPro" id="IPR001638">
    <property type="entry name" value="Solute-binding_3/MltF_N"/>
</dbReference>
<feature type="region of interest" description="Disordered" evidence="5">
    <location>
        <begin position="30"/>
        <end position="75"/>
    </location>
</feature>
<dbReference type="PANTHER" id="PTHR30085">
    <property type="entry name" value="AMINO ACID ABC TRANSPORTER PERMEASE"/>
    <property type="match status" value="1"/>
</dbReference>
<keyword evidence="8" id="KW-1185">Reference proteome</keyword>
<dbReference type="CDD" id="cd13690">
    <property type="entry name" value="PBP2_GluB"/>
    <property type="match status" value="1"/>
</dbReference>
<evidence type="ECO:0000256" key="2">
    <source>
        <dbReference type="ARBA" id="ARBA00022448"/>
    </source>
</evidence>
<evidence type="ECO:0000256" key="3">
    <source>
        <dbReference type="ARBA" id="ARBA00022729"/>
    </source>
</evidence>
<evidence type="ECO:0000256" key="1">
    <source>
        <dbReference type="ARBA" id="ARBA00010333"/>
    </source>
</evidence>
<organism evidence="7 8">
    <name type="scientific">Kitasatospora cystarginea</name>
    <dbReference type="NCBI Taxonomy" id="58350"/>
    <lineage>
        <taxon>Bacteria</taxon>
        <taxon>Bacillati</taxon>
        <taxon>Actinomycetota</taxon>
        <taxon>Actinomycetes</taxon>
        <taxon>Kitasatosporales</taxon>
        <taxon>Streptomycetaceae</taxon>
        <taxon>Kitasatospora</taxon>
    </lineage>
</organism>
<dbReference type="PANTHER" id="PTHR30085:SF6">
    <property type="entry name" value="ABC TRANSPORTER GLUTAMINE-BINDING PROTEIN GLNH"/>
    <property type="match status" value="1"/>
</dbReference>